<dbReference type="AlphaFoldDB" id="A0A1Y5EUK0"/>
<reference evidence="3" key="1">
    <citation type="journal article" date="2017" name="Proc. Natl. Acad. Sci. U.S.A.">
        <title>Simulation of Deepwater Horizon oil plume reveals substrate specialization within a complex community of hydrocarbon degraders.</title>
        <authorList>
            <person name="Hu P."/>
            <person name="Dubinsky E.A."/>
            <person name="Probst A.J."/>
            <person name="Wang J."/>
            <person name="Sieber C.M.K."/>
            <person name="Tom L.M."/>
            <person name="Gardinali P."/>
            <person name="Banfield J.F."/>
            <person name="Atlas R.M."/>
            <person name="Andersen G.L."/>
        </authorList>
    </citation>
    <scope>NUCLEOTIDE SEQUENCE [LARGE SCALE GENOMIC DNA]</scope>
</reference>
<feature type="transmembrane region" description="Helical" evidence="1">
    <location>
        <begin position="25"/>
        <end position="48"/>
    </location>
</feature>
<evidence type="ECO:0000256" key="1">
    <source>
        <dbReference type="SAM" id="Phobius"/>
    </source>
</evidence>
<sequence>MNKSLITNLIALACTIGGYVNEHHILFTLGLFALSGAITNWLAVYMLFEKVPLLYGSGVIPARFEEFKVAIRQLMMEQFFTEQNIDRFLSDSSGKASTINLAPVIDKIDLSPAFDSLVSVIESSSFGSMLAMVGGSEALQPMREPFIEKMKLSIQDIAQSEQFNTLLREELEQPDIISGMRDKVSDIIEKRLNELTPQLVKEIVQKMIKKHLGWLVVWGGIFGGIIGVVAAITNNF</sequence>
<evidence type="ECO:0000313" key="2">
    <source>
        <dbReference type="EMBL" id="OUR85126.1"/>
    </source>
</evidence>
<keyword evidence="1" id="KW-0812">Transmembrane</keyword>
<dbReference type="EMBL" id="MAAF01000002">
    <property type="protein sequence ID" value="OUR85126.1"/>
    <property type="molecule type" value="Genomic_DNA"/>
</dbReference>
<dbReference type="PANTHER" id="PTHR38568">
    <property type="entry name" value="DUF445 DOMAIN-CONTAINING PROTEIN-RELATED"/>
    <property type="match status" value="1"/>
</dbReference>
<evidence type="ECO:0000313" key="3">
    <source>
        <dbReference type="Proteomes" id="UP000243053"/>
    </source>
</evidence>
<protein>
    <submittedName>
        <fullName evidence="2">DUF445 domain-containing protein</fullName>
    </submittedName>
</protein>
<comment type="caution">
    <text evidence="2">The sequence shown here is derived from an EMBL/GenBank/DDBJ whole genome shotgun (WGS) entry which is preliminary data.</text>
</comment>
<name>A0A1Y5EUK0_COLPS</name>
<feature type="transmembrane region" description="Helical" evidence="1">
    <location>
        <begin position="212"/>
        <end position="233"/>
    </location>
</feature>
<keyword evidence="1" id="KW-0472">Membrane</keyword>
<organism evidence="2 3">
    <name type="scientific">Colwellia psychrerythraea</name>
    <name type="common">Vibrio psychroerythus</name>
    <dbReference type="NCBI Taxonomy" id="28229"/>
    <lineage>
        <taxon>Bacteria</taxon>
        <taxon>Pseudomonadati</taxon>
        <taxon>Pseudomonadota</taxon>
        <taxon>Gammaproteobacteria</taxon>
        <taxon>Alteromonadales</taxon>
        <taxon>Colwelliaceae</taxon>
        <taxon>Colwellia</taxon>
    </lineage>
</organism>
<keyword evidence="1" id="KW-1133">Transmembrane helix</keyword>
<dbReference type="Proteomes" id="UP000243053">
    <property type="component" value="Unassembled WGS sequence"/>
</dbReference>
<proteinExistence type="predicted"/>
<dbReference type="PANTHER" id="PTHR38568:SF1">
    <property type="entry name" value="DUF445 DOMAIN-CONTAINING PROTEIN"/>
    <property type="match status" value="1"/>
</dbReference>
<accession>A0A1Y5EUK0</accession>
<gene>
    <name evidence="2" type="ORF">A9Q75_00030</name>
</gene>